<gene>
    <name evidence="1" type="ORF">AVEN_206191_1</name>
</gene>
<proteinExistence type="predicted"/>
<comment type="caution">
    <text evidence="1">The sequence shown here is derived from an EMBL/GenBank/DDBJ whole genome shotgun (WGS) entry which is preliminary data.</text>
</comment>
<reference evidence="1 2" key="1">
    <citation type="journal article" date="2019" name="Sci. Rep.">
        <title>Orb-weaving spider Araneus ventricosus genome elucidates the spidroin gene catalogue.</title>
        <authorList>
            <person name="Kono N."/>
            <person name="Nakamura H."/>
            <person name="Ohtoshi R."/>
            <person name="Moran D.A.P."/>
            <person name="Shinohara A."/>
            <person name="Yoshida Y."/>
            <person name="Fujiwara M."/>
            <person name="Mori M."/>
            <person name="Tomita M."/>
            <person name="Arakawa K."/>
        </authorList>
    </citation>
    <scope>NUCLEOTIDE SEQUENCE [LARGE SCALE GENOMIC DNA]</scope>
</reference>
<organism evidence="1 2">
    <name type="scientific">Araneus ventricosus</name>
    <name type="common">Orbweaver spider</name>
    <name type="synonym">Epeira ventricosa</name>
    <dbReference type="NCBI Taxonomy" id="182803"/>
    <lineage>
        <taxon>Eukaryota</taxon>
        <taxon>Metazoa</taxon>
        <taxon>Ecdysozoa</taxon>
        <taxon>Arthropoda</taxon>
        <taxon>Chelicerata</taxon>
        <taxon>Arachnida</taxon>
        <taxon>Araneae</taxon>
        <taxon>Araneomorphae</taxon>
        <taxon>Entelegynae</taxon>
        <taxon>Araneoidea</taxon>
        <taxon>Araneidae</taxon>
        <taxon>Araneus</taxon>
    </lineage>
</organism>
<evidence type="ECO:0000313" key="1">
    <source>
        <dbReference type="EMBL" id="GBL79381.1"/>
    </source>
</evidence>
<keyword evidence="2" id="KW-1185">Reference proteome</keyword>
<dbReference type="AlphaFoldDB" id="A0A4Y2AHP1"/>
<dbReference type="Proteomes" id="UP000499080">
    <property type="component" value="Unassembled WGS sequence"/>
</dbReference>
<protein>
    <submittedName>
        <fullName evidence="1">Uncharacterized protein</fullName>
    </submittedName>
</protein>
<sequence>MFVDLLALISSPTGEKCALVTGSRHKRGFDEQFDEKYVIVLLKHATNTDHLQRKVRPETASPHPALASGILNVSCCNSFEH</sequence>
<name>A0A4Y2AHP1_ARAVE</name>
<dbReference type="EMBL" id="BGPR01080597">
    <property type="protein sequence ID" value="GBL79381.1"/>
    <property type="molecule type" value="Genomic_DNA"/>
</dbReference>
<accession>A0A4Y2AHP1</accession>
<evidence type="ECO:0000313" key="2">
    <source>
        <dbReference type="Proteomes" id="UP000499080"/>
    </source>
</evidence>